<reference evidence="1" key="2">
    <citation type="submission" date="2020-08" db="EMBL/GenBank/DDBJ databases">
        <authorList>
            <person name="Chen M."/>
            <person name="Teng W."/>
            <person name="Zhao L."/>
            <person name="Hu C."/>
            <person name="Zhou Y."/>
            <person name="Han B."/>
            <person name="Song L."/>
            <person name="Shu W."/>
        </authorList>
    </citation>
    <scope>NUCLEOTIDE SEQUENCE</scope>
    <source>
        <strain evidence="1">FACHB-1375</strain>
    </source>
</reference>
<dbReference type="AlphaFoldDB" id="A0A926VD85"/>
<dbReference type="EMBL" id="JACJPW010000024">
    <property type="protein sequence ID" value="MBD2181661.1"/>
    <property type="molecule type" value="Genomic_DNA"/>
</dbReference>
<name>A0A926VD85_9CYAN</name>
<gene>
    <name evidence="1" type="ORF">H6G03_11160</name>
</gene>
<protein>
    <submittedName>
        <fullName evidence="1">Uncharacterized protein</fullName>
    </submittedName>
</protein>
<keyword evidence="2" id="KW-1185">Reference proteome</keyword>
<reference evidence="1" key="1">
    <citation type="journal article" date="2015" name="ISME J.">
        <title>Draft Genome Sequence of Streptomyces incarnatus NRRL8089, which Produces the Nucleoside Antibiotic Sinefungin.</title>
        <authorList>
            <person name="Oshima K."/>
            <person name="Hattori M."/>
            <person name="Shimizu H."/>
            <person name="Fukuda K."/>
            <person name="Nemoto M."/>
            <person name="Inagaki K."/>
            <person name="Tamura T."/>
        </authorList>
    </citation>
    <scope>NUCLEOTIDE SEQUENCE</scope>
    <source>
        <strain evidence="1">FACHB-1375</strain>
    </source>
</reference>
<evidence type="ECO:0000313" key="2">
    <source>
        <dbReference type="Proteomes" id="UP000641646"/>
    </source>
</evidence>
<dbReference type="Proteomes" id="UP000641646">
    <property type="component" value="Unassembled WGS sequence"/>
</dbReference>
<accession>A0A926VD85</accession>
<sequence>MMINKCSLVATDKQKIEFSAAYLGLNIKISVSIHQYWKLLMNLGILS</sequence>
<comment type="caution">
    <text evidence="1">The sequence shown here is derived from an EMBL/GenBank/DDBJ whole genome shotgun (WGS) entry which is preliminary data.</text>
</comment>
<proteinExistence type="predicted"/>
<dbReference type="RefSeq" id="WP_190464472.1">
    <property type="nucleotide sequence ID" value="NZ_JACJPW010000024.1"/>
</dbReference>
<organism evidence="1 2">
    <name type="scientific">Aerosakkonema funiforme FACHB-1375</name>
    <dbReference type="NCBI Taxonomy" id="2949571"/>
    <lineage>
        <taxon>Bacteria</taxon>
        <taxon>Bacillati</taxon>
        <taxon>Cyanobacteriota</taxon>
        <taxon>Cyanophyceae</taxon>
        <taxon>Oscillatoriophycideae</taxon>
        <taxon>Aerosakkonematales</taxon>
        <taxon>Aerosakkonemataceae</taxon>
        <taxon>Aerosakkonema</taxon>
    </lineage>
</organism>
<evidence type="ECO:0000313" key="1">
    <source>
        <dbReference type="EMBL" id="MBD2181661.1"/>
    </source>
</evidence>